<dbReference type="InParanoid" id="M4C5H2"/>
<proteinExistence type="predicted"/>
<evidence type="ECO:0000313" key="2">
    <source>
        <dbReference type="EnsemblProtists" id="HpaP814347"/>
    </source>
</evidence>
<feature type="compositionally biased region" description="Basic and acidic residues" evidence="1">
    <location>
        <begin position="1"/>
        <end position="10"/>
    </location>
</feature>
<evidence type="ECO:0008006" key="4">
    <source>
        <dbReference type="Google" id="ProtNLM"/>
    </source>
</evidence>
<accession>M4C5H2</accession>
<dbReference type="EMBL" id="JH599847">
    <property type="status" value="NOT_ANNOTATED_CDS"/>
    <property type="molecule type" value="Genomic_DNA"/>
</dbReference>
<dbReference type="EnsemblProtists" id="HpaT814347">
    <property type="protein sequence ID" value="HpaP814347"/>
    <property type="gene ID" value="HpaG814347"/>
</dbReference>
<evidence type="ECO:0000313" key="3">
    <source>
        <dbReference type="Proteomes" id="UP000011713"/>
    </source>
</evidence>
<reference evidence="2" key="2">
    <citation type="submission" date="2015-06" db="UniProtKB">
        <authorList>
            <consortium name="EnsemblProtists"/>
        </authorList>
    </citation>
    <scope>IDENTIFICATION</scope>
    <source>
        <strain evidence="2">Emoy2</strain>
    </source>
</reference>
<feature type="region of interest" description="Disordered" evidence="1">
    <location>
        <begin position="1"/>
        <end position="52"/>
    </location>
</feature>
<keyword evidence="3" id="KW-1185">Reference proteome</keyword>
<dbReference type="VEuPathDB" id="FungiDB:HpaG814347"/>
<reference evidence="3" key="1">
    <citation type="journal article" date="2010" name="Science">
        <title>Signatures of adaptation to obligate biotrophy in the Hyaloperonospora arabidopsidis genome.</title>
        <authorList>
            <person name="Baxter L."/>
            <person name="Tripathy S."/>
            <person name="Ishaque N."/>
            <person name="Boot N."/>
            <person name="Cabral A."/>
            <person name="Kemen E."/>
            <person name="Thines M."/>
            <person name="Ah-Fong A."/>
            <person name="Anderson R."/>
            <person name="Badejoko W."/>
            <person name="Bittner-Eddy P."/>
            <person name="Boore J.L."/>
            <person name="Chibucos M.C."/>
            <person name="Coates M."/>
            <person name="Dehal P."/>
            <person name="Delehaunty K."/>
            <person name="Dong S."/>
            <person name="Downton P."/>
            <person name="Dumas B."/>
            <person name="Fabro G."/>
            <person name="Fronick C."/>
            <person name="Fuerstenberg S.I."/>
            <person name="Fulton L."/>
            <person name="Gaulin E."/>
            <person name="Govers F."/>
            <person name="Hughes L."/>
            <person name="Humphray S."/>
            <person name="Jiang R.H."/>
            <person name="Judelson H."/>
            <person name="Kamoun S."/>
            <person name="Kyung K."/>
            <person name="Meijer H."/>
            <person name="Minx P."/>
            <person name="Morris P."/>
            <person name="Nelson J."/>
            <person name="Phuntumart V."/>
            <person name="Qutob D."/>
            <person name="Rehmany A."/>
            <person name="Rougon-Cardoso A."/>
            <person name="Ryden P."/>
            <person name="Torto-Alalibo T."/>
            <person name="Studholme D."/>
            <person name="Wang Y."/>
            <person name="Win J."/>
            <person name="Wood J."/>
            <person name="Clifton S.W."/>
            <person name="Rogers J."/>
            <person name="Van den Ackerveken G."/>
            <person name="Jones J.D."/>
            <person name="McDowell J.M."/>
            <person name="Beynon J."/>
            <person name="Tyler B.M."/>
        </authorList>
    </citation>
    <scope>NUCLEOTIDE SEQUENCE [LARGE SCALE GENOMIC DNA]</scope>
    <source>
        <strain evidence="3">Emoy2</strain>
    </source>
</reference>
<organism evidence="2 3">
    <name type="scientific">Hyaloperonospora arabidopsidis (strain Emoy2)</name>
    <name type="common">Downy mildew agent</name>
    <name type="synonym">Peronospora arabidopsidis</name>
    <dbReference type="NCBI Taxonomy" id="559515"/>
    <lineage>
        <taxon>Eukaryota</taxon>
        <taxon>Sar</taxon>
        <taxon>Stramenopiles</taxon>
        <taxon>Oomycota</taxon>
        <taxon>Peronosporomycetes</taxon>
        <taxon>Peronosporales</taxon>
        <taxon>Peronosporaceae</taxon>
        <taxon>Hyaloperonospora</taxon>
    </lineage>
</organism>
<dbReference type="Proteomes" id="UP000011713">
    <property type="component" value="Unassembled WGS sequence"/>
</dbReference>
<dbReference type="HOGENOM" id="CLU_2445495_0_0_1"/>
<protein>
    <recommendedName>
        <fullName evidence="4">BZIP domain-containing protein</fullName>
    </recommendedName>
</protein>
<feature type="compositionally biased region" description="Basic and acidic residues" evidence="1">
    <location>
        <begin position="28"/>
        <end position="44"/>
    </location>
</feature>
<name>M4C5H2_HYAAE</name>
<dbReference type="AlphaFoldDB" id="M4C5H2"/>
<evidence type="ECO:0000256" key="1">
    <source>
        <dbReference type="SAM" id="MobiDB-lite"/>
    </source>
</evidence>
<sequence>MQLSIREKKSPASSSVADNILDQGINPYDRRRAEQHDARRREQCRANQARYRDKQRHAQLMLEKSVGQLKDELVTLKREFRDMSSRKRSN</sequence>